<organism evidence="1 2">
    <name type="scientific">Maledivibacter halophilus</name>
    <dbReference type="NCBI Taxonomy" id="36842"/>
    <lineage>
        <taxon>Bacteria</taxon>
        <taxon>Bacillati</taxon>
        <taxon>Bacillota</taxon>
        <taxon>Clostridia</taxon>
        <taxon>Peptostreptococcales</taxon>
        <taxon>Caminicellaceae</taxon>
        <taxon>Maledivibacter</taxon>
    </lineage>
</organism>
<name>A0A1T5MMN4_9FIRM</name>
<proteinExistence type="predicted"/>
<dbReference type="Pfam" id="PF12910">
    <property type="entry name" value="PHD_like"/>
    <property type="match status" value="1"/>
</dbReference>
<protein>
    <submittedName>
        <fullName evidence="1">Antitoxin of toxin-antitoxin, RelE / RelB, TA system</fullName>
    </submittedName>
</protein>
<gene>
    <name evidence="1" type="ORF">SAMN02194393_05043</name>
</gene>
<dbReference type="Gene3D" id="3.40.1620.10">
    <property type="entry name" value="YefM-like domain"/>
    <property type="match status" value="1"/>
</dbReference>
<dbReference type="InterPro" id="IPR035424">
    <property type="entry name" value="Antitoxin_RelB"/>
</dbReference>
<dbReference type="AlphaFoldDB" id="A0A1T5MMN4"/>
<dbReference type="EMBL" id="FUZT01000019">
    <property type="protein sequence ID" value="SKC89472.1"/>
    <property type="molecule type" value="Genomic_DNA"/>
</dbReference>
<evidence type="ECO:0000313" key="2">
    <source>
        <dbReference type="Proteomes" id="UP000190285"/>
    </source>
</evidence>
<accession>A0A1T5MMN4</accession>
<evidence type="ECO:0000313" key="1">
    <source>
        <dbReference type="EMBL" id="SKC89472.1"/>
    </source>
</evidence>
<dbReference type="Gene3D" id="3.30.160.620">
    <property type="match status" value="1"/>
</dbReference>
<reference evidence="1 2" key="1">
    <citation type="submission" date="2017-02" db="EMBL/GenBank/DDBJ databases">
        <authorList>
            <person name="Peterson S.W."/>
        </authorList>
    </citation>
    <scope>NUCLEOTIDE SEQUENCE [LARGE SCALE GENOMIC DNA]</scope>
    <source>
        <strain evidence="1 2">M1</strain>
    </source>
</reference>
<dbReference type="Proteomes" id="UP000190285">
    <property type="component" value="Unassembled WGS sequence"/>
</dbReference>
<sequence>MIAINATDMRKNFGGYIDEIVRTKPIFVKRSRDYFMGISIEMAIELVKDVTFIVNKYIEEDNSVTLALEDFDLIVNEEDEEKAIDSLVKDLREYSIEYYQDIEFWSSDLNRKKQMKSILKVLLIEDDNKLKESFICQVGKS</sequence>
<keyword evidence="2" id="KW-1185">Reference proteome</keyword>
<dbReference type="RefSeq" id="WP_170917595.1">
    <property type="nucleotide sequence ID" value="NZ_FUZT01000019.1"/>
</dbReference>